<dbReference type="AlphaFoldDB" id="A0A1W4XSU3"/>
<dbReference type="STRING" id="224129.A0A1W4XSU3"/>
<keyword evidence="2" id="KW-0963">Cytoplasm</keyword>
<organism evidence="12 13">
    <name type="scientific">Agrilus planipennis</name>
    <name type="common">Emerald ash borer</name>
    <name type="synonym">Agrilus marcopoli</name>
    <dbReference type="NCBI Taxonomy" id="224129"/>
    <lineage>
        <taxon>Eukaryota</taxon>
        <taxon>Metazoa</taxon>
        <taxon>Ecdysozoa</taxon>
        <taxon>Arthropoda</taxon>
        <taxon>Hexapoda</taxon>
        <taxon>Insecta</taxon>
        <taxon>Pterygota</taxon>
        <taxon>Neoptera</taxon>
        <taxon>Endopterygota</taxon>
        <taxon>Coleoptera</taxon>
        <taxon>Polyphaga</taxon>
        <taxon>Elateriformia</taxon>
        <taxon>Buprestoidea</taxon>
        <taxon>Buprestidae</taxon>
        <taxon>Agrilinae</taxon>
        <taxon>Agrilus</taxon>
    </lineage>
</organism>
<protein>
    <recommendedName>
        <fullName evidence="9">Cytochrome b5 domain-containing protein 1</fullName>
    </recommendedName>
</protein>
<accession>A0A1W4XSU3</accession>
<proteinExistence type="inferred from homology"/>
<keyword evidence="3" id="KW-0349">Heme</keyword>
<dbReference type="SUPFAM" id="SSF55856">
    <property type="entry name" value="Cytochrome b5-like heme/steroid binding domain"/>
    <property type="match status" value="1"/>
</dbReference>
<keyword evidence="4" id="KW-0479">Metal-binding</keyword>
<reference evidence="13" key="1">
    <citation type="submission" date="2025-08" db="UniProtKB">
        <authorList>
            <consortium name="RefSeq"/>
        </authorList>
    </citation>
    <scope>IDENTIFICATION</scope>
    <source>
        <tissue evidence="13">Entire body</tissue>
    </source>
</reference>
<evidence type="ECO:0000256" key="2">
    <source>
        <dbReference type="ARBA" id="ARBA00022490"/>
    </source>
</evidence>
<comment type="function">
    <text evidence="10">Radial spoke stalk protein that binds heme under oxidizing conditions. Required for the coordinated beating of multiple cilia maybe by functioning in a redox signaling pathway.</text>
</comment>
<keyword evidence="12" id="KW-1185">Reference proteome</keyword>
<sequence length="235" mass="26967">MANEQKYTNKGDRILIAPFEVALHNKPGDCWVSFLGKVFNLTKLIEEYKKTNLVKPILAFAGKDISHWFDESSGDIQYFINPITGIRTPYCPNGPIPHVALPTPSSNWTPVDTPWWKDDAKYRIGDLSKRVRSISVINMVIGTTVTLNVCCEDTINRIMDRYSIFNKNTSSYSWRHNNENMDLAKSLEENGAVDERDDYTHANLPQTLYTPTIYTYYNDDMKYYLDDSSDEGDIP</sequence>
<dbReference type="GeneID" id="108744538"/>
<keyword evidence="6" id="KW-0206">Cytoskeleton</keyword>
<name>A0A1W4XSU3_AGRPL</name>
<dbReference type="PANTHER" id="PTHR21281:SF0">
    <property type="entry name" value="CYTOCHROME B5 DOMAIN-CONTAINING PROTEIN 1"/>
    <property type="match status" value="1"/>
</dbReference>
<dbReference type="GO" id="GO:0005930">
    <property type="term" value="C:axoneme"/>
    <property type="evidence" value="ECO:0007669"/>
    <property type="project" value="UniProtKB-SubCell"/>
</dbReference>
<evidence type="ECO:0000256" key="9">
    <source>
        <dbReference type="ARBA" id="ARBA00040649"/>
    </source>
</evidence>
<dbReference type="InterPro" id="IPR001199">
    <property type="entry name" value="Cyt_B5-like_heme/steroid-bd"/>
</dbReference>
<evidence type="ECO:0000256" key="10">
    <source>
        <dbReference type="ARBA" id="ARBA00046139"/>
    </source>
</evidence>
<keyword evidence="7" id="KW-0966">Cell projection</keyword>
<evidence type="ECO:0000256" key="4">
    <source>
        <dbReference type="ARBA" id="ARBA00022723"/>
    </source>
</evidence>
<keyword evidence="5" id="KW-0408">Iron</keyword>
<evidence type="ECO:0000259" key="11">
    <source>
        <dbReference type="SMART" id="SM01117"/>
    </source>
</evidence>
<dbReference type="InParanoid" id="A0A1W4XSU3"/>
<dbReference type="Gene3D" id="3.10.120.10">
    <property type="entry name" value="Cytochrome b5-like heme/steroid binding domain"/>
    <property type="match status" value="1"/>
</dbReference>
<comment type="similarity">
    <text evidence="8">Belongs to the cytochrome b5 family.</text>
</comment>
<evidence type="ECO:0000313" key="13">
    <source>
        <dbReference type="RefSeq" id="XP_018335857.1"/>
    </source>
</evidence>
<dbReference type="Proteomes" id="UP000192223">
    <property type="component" value="Unplaced"/>
</dbReference>
<evidence type="ECO:0000256" key="1">
    <source>
        <dbReference type="ARBA" id="ARBA00004430"/>
    </source>
</evidence>
<dbReference type="PANTHER" id="PTHR21281">
    <property type="entry name" value="CYTOCHROME B5 DOMAIN-CONTAINING PROTEIN 1"/>
    <property type="match status" value="1"/>
</dbReference>
<evidence type="ECO:0000256" key="6">
    <source>
        <dbReference type="ARBA" id="ARBA00023212"/>
    </source>
</evidence>
<evidence type="ECO:0000313" key="12">
    <source>
        <dbReference type="Proteomes" id="UP000192223"/>
    </source>
</evidence>
<evidence type="ECO:0000256" key="8">
    <source>
        <dbReference type="ARBA" id="ARBA00038168"/>
    </source>
</evidence>
<dbReference type="InterPro" id="IPR036400">
    <property type="entry name" value="Cyt_B5-like_heme/steroid_sf"/>
</dbReference>
<gene>
    <name evidence="13" type="primary">LOC108744538</name>
</gene>
<dbReference type="Pfam" id="PF00173">
    <property type="entry name" value="Cyt-b5"/>
    <property type="match status" value="1"/>
</dbReference>
<comment type="subcellular location">
    <subcellularLocation>
        <location evidence="1">Cytoplasm</location>
        <location evidence="1">Cytoskeleton</location>
        <location evidence="1">Cilium axoneme</location>
    </subcellularLocation>
</comment>
<dbReference type="KEGG" id="apln:108744538"/>
<dbReference type="RefSeq" id="XP_018335857.1">
    <property type="nucleotide sequence ID" value="XM_018480355.1"/>
</dbReference>
<feature type="domain" description="Cytochrome b5 heme-binding" evidence="11">
    <location>
        <begin position="16"/>
        <end position="84"/>
    </location>
</feature>
<evidence type="ECO:0000256" key="7">
    <source>
        <dbReference type="ARBA" id="ARBA00023273"/>
    </source>
</evidence>
<dbReference type="GO" id="GO:0046872">
    <property type="term" value="F:metal ion binding"/>
    <property type="evidence" value="ECO:0007669"/>
    <property type="project" value="UniProtKB-KW"/>
</dbReference>
<dbReference type="FunCoup" id="A0A1W4XSU3">
    <property type="interactions" value="1"/>
</dbReference>
<dbReference type="SMART" id="SM01117">
    <property type="entry name" value="Cyt-b5"/>
    <property type="match status" value="1"/>
</dbReference>
<evidence type="ECO:0000256" key="3">
    <source>
        <dbReference type="ARBA" id="ARBA00022617"/>
    </source>
</evidence>
<dbReference type="InterPro" id="IPR052320">
    <property type="entry name" value="Cytochrome_b5_domain"/>
</dbReference>
<evidence type="ECO:0000256" key="5">
    <source>
        <dbReference type="ARBA" id="ARBA00023004"/>
    </source>
</evidence>
<dbReference type="OrthoDB" id="260091at2759"/>